<dbReference type="AlphaFoldDB" id="A0AAN9Y6Z3"/>
<organism evidence="2 3">
    <name type="scientific">Parthenolecanium corni</name>
    <dbReference type="NCBI Taxonomy" id="536013"/>
    <lineage>
        <taxon>Eukaryota</taxon>
        <taxon>Metazoa</taxon>
        <taxon>Ecdysozoa</taxon>
        <taxon>Arthropoda</taxon>
        <taxon>Hexapoda</taxon>
        <taxon>Insecta</taxon>
        <taxon>Pterygota</taxon>
        <taxon>Neoptera</taxon>
        <taxon>Paraneoptera</taxon>
        <taxon>Hemiptera</taxon>
        <taxon>Sternorrhyncha</taxon>
        <taxon>Coccoidea</taxon>
        <taxon>Coccidae</taxon>
        <taxon>Parthenolecanium</taxon>
    </lineage>
</organism>
<reference evidence="2 3" key="1">
    <citation type="submission" date="2024-03" db="EMBL/GenBank/DDBJ databases">
        <title>Adaptation during the transition from Ophiocordyceps entomopathogen to insect associate is accompanied by gene loss and intensified selection.</title>
        <authorList>
            <person name="Ward C.M."/>
            <person name="Onetto C.A."/>
            <person name="Borneman A.R."/>
        </authorList>
    </citation>
    <scope>NUCLEOTIDE SEQUENCE [LARGE SCALE GENOMIC DNA]</scope>
    <source>
        <strain evidence="2">AWRI1</strain>
        <tissue evidence="2">Single Adult Female</tissue>
    </source>
</reference>
<feature type="compositionally biased region" description="Polar residues" evidence="1">
    <location>
        <begin position="1"/>
        <end position="13"/>
    </location>
</feature>
<feature type="compositionally biased region" description="Acidic residues" evidence="1">
    <location>
        <begin position="61"/>
        <end position="75"/>
    </location>
</feature>
<feature type="compositionally biased region" description="Low complexity" evidence="1">
    <location>
        <begin position="48"/>
        <end position="60"/>
    </location>
</feature>
<gene>
    <name evidence="2" type="ORF">V9T40_008827</name>
</gene>
<accession>A0AAN9Y6Z3</accession>
<dbReference type="Proteomes" id="UP001367676">
    <property type="component" value="Unassembled WGS sequence"/>
</dbReference>
<name>A0AAN9Y6Z3_9HEMI</name>
<dbReference type="EMBL" id="JBBCAQ010000010">
    <property type="protein sequence ID" value="KAK7601386.1"/>
    <property type="molecule type" value="Genomic_DNA"/>
</dbReference>
<evidence type="ECO:0000313" key="2">
    <source>
        <dbReference type="EMBL" id="KAK7601386.1"/>
    </source>
</evidence>
<sequence>MPNQEIENINNSTLEEENVDDPAPIASCSTAGIKKRAPKRKLVESSDDSSSSESSYSESSANEDESSTSDSDENQNESVNSKPDDNLSDQPYKVNDYVIVYYTENGNHHLGQITKTSVDGAKVRCLEKYGRFG</sequence>
<comment type="caution">
    <text evidence="2">The sequence shown here is derived from an EMBL/GenBank/DDBJ whole genome shotgun (WGS) entry which is preliminary data.</text>
</comment>
<feature type="region of interest" description="Disordered" evidence="1">
    <location>
        <begin position="1"/>
        <end position="91"/>
    </location>
</feature>
<protein>
    <submittedName>
        <fullName evidence="2">Uncharacterized protein</fullName>
    </submittedName>
</protein>
<proteinExistence type="predicted"/>
<evidence type="ECO:0000256" key="1">
    <source>
        <dbReference type="SAM" id="MobiDB-lite"/>
    </source>
</evidence>
<keyword evidence="3" id="KW-1185">Reference proteome</keyword>
<evidence type="ECO:0000313" key="3">
    <source>
        <dbReference type="Proteomes" id="UP001367676"/>
    </source>
</evidence>